<keyword evidence="3" id="KW-0249">Electron transport</keyword>
<evidence type="ECO:0000256" key="1">
    <source>
        <dbReference type="ARBA" id="ARBA00002549"/>
    </source>
</evidence>
<dbReference type="AlphaFoldDB" id="A0AB32W289"/>
<dbReference type="InterPro" id="IPR014025">
    <property type="entry name" value="Glutaredoxin_subgr"/>
</dbReference>
<dbReference type="RefSeq" id="XP_017973607.1">
    <property type="nucleotide sequence ID" value="XM_018118118.1"/>
</dbReference>
<dbReference type="InterPro" id="IPR036249">
    <property type="entry name" value="Thioredoxin-like_sf"/>
</dbReference>
<keyword evidence="3" id="KW-0813">Transport</keyword>
<reference evidence="7" key="2">
    <citation type="submission" date="2025-08" db="UniProtKB">
        <authorList>
            <consortium name="RefSeq"/>
        </authorList>
    </citation>
    <scope>IDENTIFICATION</scope>
</reference>
<comment type="similarity">
    <text evidence="2">Belongs to the glutaredoxin family. CPYC subfamily.</text>
</comment>
<keyword evidence="4" id="KW-0676">Redox-active center</keyword>
<dbReference type="Gramene" id="Tc03v2_t001110.2">
    <property type="protein sequence ID" value="Tc03v2_p001110.2"/>
    <property type="gene ID" value="Tc03v2_g001110"/>
</dbReference>
<evidence type="ECO:0000256" key="2">
    <source>
        <dbReference type="ARBA" id="ARBA00007190"/>
    </source>
</evidence>
<proteinExistence type="inferred from homology"/>
<evidence type="ECO:0000256" key="3">
    <source>
        <dbReference type="ARBA" id="ARBA00022982"/>
    </source>
</evidence>
<evidence type="ECO:0000256" key="4">
    <source>
        <dbReference type="ARBA" id="ARBA00023284"/>
    </source>
</evidence>
<dbReference type="Proteomes" id="UP000694886">
    <property type="component" value="Chromosome 3"/>
</dbReference>
<name>A0AB32W289_THECC</name>
<dbReference type="GeneID" id="18603932"/>
<evidence type="ECO:0000313" key="6">
    <source>
        <dbReference type="Proteomes" id="UP000694886"/>
    </source>
</evidence>
<dbReference type="FunFam" id="3.40.30.10:FF:000093">
    <property type="entry name" value="Glutaredoxin 2"/>
    <property type="match status" value="1"/>
</dbReference>
<organism evidence="6 7">
    <name type="scientific">Theobroma cacao</name>
    <name type="common">Cacao</name>
    <name type="synonym">Cocoa</name>
    <dbReference type="NCBI Taxonomy" id="3641"/>
    <lineage>
        <taxon>Eukaryota</taxon>
        <taxon>Viridiplantae</taxon>
        <taxon>Streptophyta</taxon>
        <taxon>Embryophyta</taxon>
        <taxon>Tracheophyta</taxon>
        <taxon>Spermatophyta</taxon>
        <taxon>Magnoliopsida</taxon>
        <taxon>eudicotyledons</taxon>
        <taxon>Gunneridae</taxon>
        <taxon>Pentapetalae</taxon>
        <taxon>rosids</taxon>
        <taxon>malvids</taxon>
        <taxon>Malvales</taxon>
        <taxon>Malvaceae</taxon>
        <taxon>Byttnerioideae</taxon>
        <taxon>Theobroma</taxon>
    </lineage>
</organism>
<dbReference type="PANTHER" id="PTHR45694">
    <property type="entry name" value="GLUTAREDOXIN 2"/>
    <property type="match status" value="1"/>
</dbReference>
<feature type="domain" description="Glutaredoxin" evidence="5">
    <location>
        <begin position="31"/>
        <end position="93"/>
    </location>
</feature>
<reference evidence="6" key="1">
    <citation type="journal article" date="1997" name="Nucleic Acids Res.">
        <title>tRNAscan-SE: a program for improved detection of transfer RNA genes in genomic sequence.</title>
        <authorList>
            <person name="Lowe T.M."/>
            <person name="Eddy S.R."/>
        </authorList>
    </citation>
    <scope>NUCLEOTIDE SEQUENCE [LARGE SCALE GENOMIC DNA]</scope>
    <source>
        <strain evidence="6">r\B97-61/B2</strain>
    </source>
</reference>
<dbReference type="Pfam" id="PF00462">
    <property type="entry name" value="Glutaredoxin"/>
    <property type="match status" value="1"/>
</dbReference>
<dbReference type="KEGG" id="tcc:18603932"/>
<sequence length="131" mass="14726">MGSWFSSSKKSKEEIQMALDKVKQIVSSNQVVVFSKTYCGFCNRVKQLFTQLGASYKTIELNQESDGDDMQAALLEWTGQRTVPNVFIGGIHIGGCDCKPRLLQLPFNCCHLPLENVKLNCTKYGYCSLLY</sequence>
<dbReference type="CDD" id="cd03419">
    <property type="entry name" value="GRX_GRXh_1_2_like"/>
    <property type="match status" value="1"/>
</dbReference>
<dbReference type="PANTHER" id="PTHR45694:SF13">
    <property type="entry name" value="GLUTAREDOXIN-C1"/>
    <property type="match status" value="1"/>
</dbReference>
<dbReference type="PRINTS" id="PR00160">
    <property type="entry name" value="GLUTAREDOXIN"/>
</dbReference>
<gene>
    <name evidence="7" type="primary">LOC18603932</name>
</gene>
<accession>A0AB32W289</accession>
<dbReference type="SUPFAM" id="SSF52833">
    <property type="entry name" value="Thioredoxin-like"/>
    <property type="match status" value="1"/>
</dbReference>
<evidence type="ECO:0000313" key="7">
    <source>
        <dbReference type="RefSeq" id="XP_017973607.1"/>
    </source>
</evidence>
<dbReference type="Gene3D" id="3.40.30.10">
    <property type="entry name" value="Glutaredoxin"/>
    <property type="match status" value="1"/>
</dbReference>
<evidence type="ECO:0000259" key="5">
    <source>
        <dbReference type="Pfam" id="PF00462"/>
    </source>
</evidence>
<comment type="function">
    <text evidence="1">Has a glutathione-disulfide oxidoreductase activity in the presence of NADPH and glutathione reductase. Reduces low molecular weight disulfides and proteins.</text>
</comment>
<dbReference type="InterPro" id="IPR002109">
    <property type="entry name" value="Glutaredoxin"/>
</dbReference>
<protein>
    <submittedName>
        <fullName evidence="7">Glutaredoxin isoform X1</fullName>
    </submittedName>
</protein>
<dbReference type="PROSITE" id="PS51354">
    <property type="entry name" value="GLUTAREDOXIN_2"/>
    <property type="match status" value="1"/>
</dbReference>